<dbReference type="Pfam" id="PF00734">
    <property type="entry name" value="CBM_1"/>
    <property type="match status" value="1"/>
</dbReference>
<comment type="caution">
    <text evidence="4">The sequence shown here is derived from an EMBL/GenBank/DDBJ whole genome shotgun (WGS) entry which is preliminary data.</text>
</comment>
<evidence type="ECO:0000256" key="1">
    <source>
        <dbReference type="ARBA" id="ARBA00022729"/>
    </source>
</evidence>
<proteinExistence type="predicted"/>
<feature type="region of interest" description="Disordered" evidence="2">
    <location>
        <begin position="64"/>
        <end position="159"/>
    </location>
</feature>
<feature type="domain" description="CBM1" evidence="3">
    <location>
        <begin position="41"/>
        <end position="59"/>
    </location>
</feature>
<protein>
    <recommendedName>
        <fullName evidence="3">CBM1 domain-containing protein</fullName>
    </recommendedName>
</protein>
<evidence type="ECO:0000259" key="3">
    <source>
        <dbReference type="Pfam" id="PF00734"/>
    </source>
</evidence>
<organism evidence="4 5">
    <name type="scientific">Moniliophthora roreri</name>
    <name type="common">Frosty pod rot fungus</name>
    <name type="synonym">Monilia roreri</name>
    <dbReference type="NCBI Taxonomy" id="221103"/>
    <lineage>
        <taxon>Eukaryota</taxon>
        <taxon>Fungi</taxon>
        <taxon>Dikarya</taxon>
        <taxon>Basidiomycota</taxon>
        <taxon>Agaricomycotina</taxon>
        <taxon>Agaricomycetes</taxon>
        <taxon>Agaricomycetidae</taxon>
        <taxon>Agaricales</taxon>
        <taxon>Marasmiineae</taxon>
        <taxon>Marasmiaceae</taxon>
        <taxon>Moniliophthora</taxon>
    </lineage>
</organism>
<evidence type="ECO:0000313" key="4">
    <source>
        <dbReference type="EMBL" id="KTB35553.1"/>
    </source>
</evidence>
<dbReference type="GO" id="GO:0005576">
    <property type="term" value="C:extracellular region"/>
    <property type="evidence" value="ECO:0007669"/>
    <property type="project" value="InterPro"/>
</dbReference>
<reference evidence="4 5" key="1">
    <citation type="submission" date="2015-12" db="EMBL/GenBank/DDBJ databases">
        <title>Draft genome sequence of Moniliophthora roreri, the causal agent of frosty pod rot of cacao.</title>
        <authorList>
            <person name="Aime M.C."/>
            <person name="Diaz-Valderrama J.R."/>
            <person name="Kijpornyongpan T."/>
            <person name="Phillips-Mora W."/>
        </authorList>
    </citation>
    <scope>NUCLEOTIDE SEQUENCE [LARGE SCALE GENOMIC DNA]</scope>
    <source>
        <strain evidence="4 5">MCA 2952</strain>
    </source>
</reference>
<gene>
    <name evidence="4" type="ORF">WG66_11718</name>
</gene>
<sequence>MPLIRPALIVTLGYSRLLQRQTLNPGASVVVKDGGSHLLRTGETTCAAGAPCTEMNPYYSQCIPENNGPGPSSATGAPTGAPTSEPSAPAGAPSSAPSSPSSEPSAPSTGAPGSEPTVGPSDPTSVPSDPTALPSGSVNVSGSGSVTSQLRLPYDGGEPARLVDVFRHATVST</sequence>
<keyword evidence="1" id="KW-0732">Signal</keyword>
<feature type="compositionally biased region" description="Low complexity" evidence="2">
    <location>
        <begin position="77"/>
        <end position="148"/>
    </location>
</feature>
<dbReference type="InterPro" id="IPR000254">
    <property type="entry name" value="CBD"/>
</dbReference>
<dbReference type="GO" id="GO:0030248">
    <property type="term" value="F:cellulose binding"/>
    <property type="evidence" value="ECO:0007669"/>
    <property type="project" value="InterPro"/>
</dbReference>
<dbReference type="InterPro" id="IPR035971">
    <property type="entry name" value="CBD_sf"/>
</dbReference>
<dbReference type="EMBL" id="LATX01001986">
    <property type="protein sequence ID" value="KTB35553.1"/>
    <property type="molecule type" value="Genomic_DNA"/>
</dbReference>
<evidence type="ECO:0000256" key="2">
    <source>
        <dbReference type="SAM" id="MobiDB-lite"/>
    </source>
</evidence>
<dbReference type="Proteomes" id="UP000054988">
    <property type="component" value="Unassembled WGS sequence"/>
</dbReference>
<dbReference type="GO" id="GO:0005975">
    <property type="term" value="P:carbohydrate metabolic process"/>
    <property type="evidence" value="ECO:0007669"/>
    <property type="project" value="InterPro"/>
</dbReference>
<dbReference type="SUPFAM" id="SSF57180">
    <property type="entry name" value="Cellulose-binding domain"/>
    <property type="match status" value="1"/>
</dbReference>
<name>A0A0W0FGY4_MONRR</name>
<accession>A0A0W0FGY4</accession>
<evidence type="ECO:0000313" key="5">
    <source>
        <dbReference type="Proteomes" id="UP000054988"/>
    </source>
</evidence>
<dbReference type="AlphaFoldDB" id="A0A0W0FGY4"/>